<dbReference type="AlphaFoldDB" id="A0A8T2R2I1"/>
<comment type="caution">
    <text evidence="1">The sequence shown here is derived from an EMBL/GenBank/DDBJ whole genome shotgun (WGS) entry which is preliminary data.</text>
</comment>
<dbReference type="Proteomes" id="UP000825935">
    <property type="component" value="Chromosome 30"/>
</dbReference>
<organism evidence="1 2">
    <name type="scientific">Ceratopteris richardii</name>
    <name type="common">Triangle waterfern</name>
    <dbReference type="NCBI Taxonomy" id="49495"/>
    <lineage>
        <taxon>Eukaryota</taxon>
        <taxon>Viridiplantae</taxon>
        <taxon>Streptophyta</taxon>
        <taxon>Embryophyta</taxon>
        <taxon>Tracheophyta</taxon>
        <taxon>Polypodiopsida</taxon>
        <taxon>Polypodiidae</taxon>
        <taxon>Polypodiales</taxon>
        <taxon>Pteridineae</taxon>
        <taxon>Pteridaceae</taxon>
        <taxon>Parkerioideae</taxon>
        <taxon>Ceratopteris</taxon>
    </lineage>
</organism>
<protein>
    <submittedName>
        <fullName evidence="1">Uncharacterized protein</fullName>
    </submittedName>
</protein>
<reference evidence="1" key="1">
    <citation type="submission" date="2021-08" db="EMBL/GenBank/DDBJ databases">
        <title>WGS assembly of Ceratopteris richardii.</title>
        <authorList>
            <person name="Marchant D.B."/>
            <person name="Chen G."/>
            <person name="Jenkins J."/>
            <person name="Shu S."/>
            <person name="Leebens-Mack J."/>
            <person name="Grimwood J."/>
            <person name="Schmutz J."/>
            <person name="Soltis P."/>
            <person name="Soltis D."/>
            <person name="Chen Z.-H."/>
        </authorList>
    </citation>
    <scope>NUCLEOTIDE SEQUENCE</scope>
    <source>
        <strain evidence="1">Whitten #5841</strain>
        <tissue evidence="1">Leaf</tissue>
    </source>
</reference>
<name>A0A8T2R2I1_CERRI</name>
<accession>A0A8T2R2I1</accession>
<gene>
    <name evidence="1" type="ORF">KP509_30G055400</name>
</gene>
<dbReference type="EMBL" id="CM035435">
    <property type="protein sequence ID" value="KAH7290582.1"/>
    <property type="molecule type" value="Genomic_DNA"/>
</dbReference>
<evidence type="ECO:0000313" key="2">
    <source>
        <dbReference type="Proteomes" id="UP000825935"/>
    </source>
</evidence>
<evidence type="ECO:0000313" key="1">
    <source>
        <dbReference type="EMBL" id="KAH7290582.1"/>
    </source>
</evidence>
<keyword evidence="2" id="KW-1185">Reference proteome</keyword>
<proteinExistence type="predicted"/>
<sequence length="64" mass="7435">MESLGDAWRGGGGGAQEVTFDLPFRETLIIKKREHEHPSLQSSLTEEDHKRWWFSFVYLCTPKV</sequence>